<dbReference type="InterPro" id="IPR015590">
    <property type="entry name" value="Aldehyde_DH_dom"/>
</dbReference>
<dbReference type="FunFam" id="3.40.309.10:FF:000012">
    <property type="entry name" value="Betaine aldehyde dehydrogenase"/>
    <property type="match status" value="1"/>
</dbReference>
<evidence type="ECO:0000259" key="5">
    <source>
        <dbReference type="Pfam" id="PF00171"/>
    </source>
</evidence>
<organism evidence="6 7">
    <name type="scientific">Umezawaea tangerina</name>
    <dbReference type="NCBI Taxonomy" id="84725"/>
    <lineage>
        <taxon>Bacteria</taxon>
        <taxon>Bacillati</taxon>
        <taxon>Actinomycetota</taxon>
        <taxon>Actinomycetes</taxon>
        <taxon>Pseudonocardiales</taxon>
        <taxon>Pseudonocardiaceae</taxon>
        <taxon>Umezawaea</taxon>
    </lineage>
</organism>
<reference evidence="6 7" key="1">
    <citation type="submission" date="2018-03" db="EMBL/GenBank/DDBJ databases">
        <title>Genomic Encyclopedia of Archaeal and Bacterial Type Strains, Phase II (KMG-II): from individual species to whole genera.</title>
        <authorList>
            <person name="Goeker M."/>
        </authorList>
    </citation>
    <scope>NUCLEOTIDE SEQUENCE [LARGE SCALE GENOMIC DNA]</scope>
    <source>
        <strain evidence="6 7">DSM 44720</strain>
    </source>
</reference>
<accession>A0A2T0TGL6</accession>
<dbReference type="CDD" id="cd07139">
    <property type="entry name" value="ALDH_AldA-Rv0768"/>
    <property type="match status" value="1"/>
</dbReference>
<dbReference type="InterPro" id="IPR016163">
    <property type="entry name" value="Ald_DH_C"/>
</dbReference>
<evidence type="ECO:0000313" key="6">
    <source>
        <dbReference type="EMBL" id="PRY44836.1"/>
    </source>
</evidence>
<feature type="active site" evidence="3">
    <location>
        <position position="253"/>
    </location>
</feature>
<comment type="similarity">
    <text evidence="1 4">Belongs to the aldehyde dehydrogenase family.</text>
</comment>
<evidence type="ECO:0000256" key="4">
    <source>
        <dbReference type="RuleBase" id="RU003345"/>
    </source>
</evidence>
<dbReference type="Gene3D" id="3.40.605.10">
    <property type="entry name" value="Aldehyde Dehydrogenase, Chain A, domain 1"/>
    <property type="match status" value="1"/>
</dbReference>
<protein>
    <submittedName>
        <fullName evidence="6">Acyl-CoA reductase-like NAD-dependent aldehyde dehydrogenase</fullName>
    </submittedName>
</protein>
<sequence length="481" mass="50551">MALDHDTFLIGGEWVPASSAHRSTVIGASTGEVLGTSPEGMEADVDAAVAAARRAFDDPDGWSGWAPRDRAAVMRRLADALDARREEITRLVSSENGMPITLSLGLEGTVPSTLLRYYADLVTEAPVEEHRDGLLGRPVLVRREPVGVVAAITPWNAPQTLAAGKYAPALAAGATLVIKPSPETALDAVLFAEAVVEAGVPAGVVNVVPAGREAGAYLVGHPGVDKVSFTGSSAAGRSIAEVCGRLLRPVSLELGGKSAAIVLEDADLDSEAIRQELVAATLLNNGQACFASTRILAPRSRYDDVVDAMSALASSLTVGDPLDPGTHVGPLASERQRERVEGYIAKGRAEGSRLTAGGGRPAHLDRGWYVEPTVFADVDNKQVIAQEEIFGPVLVVIPYEDERDAVRLANDSDYGLGGSVWTRDAEHGLEIARRVRTGSFGVNHYMTDPVAPFGGVKASGLGRELGPEGLAGYQQLKSVYL</sequence>
<proteinExistence type="inferred from homology"/>
<comment type="caution">
    <text evidence="6">The sequence shown here is derived from an EMBL/GenBank/DDBJ whole genome shotgun (WGS) entry which is preliminary data.</text>
</comment>
<dbReference type="PANTHER" id="PTHR42804:SF1">
    <property type="entry name" value="ALDEHYDE DEHYDROGENASE-RELATED"/>
    <property type="match status" value="1"/>
</dbReference>
<dbReference type="EMBL" id="PVTF01000002">
    <property type="protein sequence ID" value="PRY44836.1"/>
    <property type="molecule type" value="Genomic_DNA"/>
</dbReference>
<dbReference type="InterPro" id="IPR016162">
    <property type="entry name" value="Ald_DH_N"/>
</dbReference>
<dbReference type="AlphaFoldDB" id="A0A2T0TGL6"/>
<dbReference type="Gene3D" id="3.40.309.10">
    <property type="entry name" value="Aldehyde Dehydrogenase, Chain A, domain 2"/>
    <property type="match status" value="1"/>
</dbReference>
<gene>
    <name evidence="6" type="ORF">CLV43_102401</name>
</gene>
<dbReference type="RefSeq" id="WP_106186419.1">
    <property type="nucleotide sequence ID" value="NZ_PVTF01000002.1"/>
</dbReference>
<dbReference type="Proteomes" id="UP000239494">
    <property type="component" value="Unassembled WGS sequence"/>
</dbReference>
<dbReference type="PROSITE" id="PS00687">
    <property type="entry name" value="ALDEHYDE_DEHYDR_GLU"/>
    <property type="match status" value="1"/>
</dbReference>
<dbReference type="PANTHER" id="PTHR42804">
    <property type="entry name" value="ALDEHYDE DEHYDROGENASE"/>
    <property type="match status" value="1"/>
</dbReference>
<dbReference type="InterPro" id="IPR016161">
    <property type="entry name" value="Ald_DH/histidinol_DH"/>
</dbReference>
<evidence type="ECO:0000256" key="2">
    <source>
        <dbReference type="ARBA" id="ARBA00023002"/>
    </source>
</evidence>
<dbReference type="Pfam" id="PF00171">
    <property type="entry name" value="Aldedh"/>
    <property type="match status" value="1"/>
</dbReference>
<dbReference type="OrthoDB" id="6882680at2"/>
<feature type="domain" description="Aldehyde dehydrogenase" evidence="5">
    <location>
        <begin position="14"/>
        <end position="479"/>
    </location>
</feature>
<dbReference type="InterPro" id="IPR029510">
    <property type="entry name" value="Ald_DH_CS_GLU"/>
</dbReference>
<evidence type="ECO:0000256" key="3">
    <source>
        <dbReference type="PROSITE-ProRule" id="PRU10007"/>
    </source>
</evidence>
<keyword evidence="7" id="KW-1185">Reference proteome</keyword>
<keyword evidence="2 4" id="KW-0560">Oxidoreductase</keyword>
<dbReference type="FunFam" id="3.40.605.10:FF:000007">
    <property type="entry name" value="NAD/NADP-dependent betaine aldehyde dehydrogenase"/>
    <property type="match status" value="1"/>
</dbReference>
<dbReference type="SUPFAM" id="SSF53720">
    <property type="entry name" value="ALDH-like"/>
    <property type="match status" value="1"/>
</dbReference>
<evidence type="ECO:0000256" key="1">
    <source>
        <dbReference type="ARBA" id="ARBA00009986"/>
    </source>
</evidence>
<dbReference type="GO" id="GO:0016620">
    <property type="term" value="F:oxidoreductase activity, acting on the aldehyde or oxo group of donors, NAD or NADP as acceptor"/>
    <property type="evidence" value="ECO:0007669"/>
    <property type="project" value="InterPro"/>
</dbReference>
<name>A0A2T0TGL6_9PSEU</name>
<evidence type="ECO:0000313" key="7">
    <source>
        <dbReference type="Proteomes" id="UP000239494"/>
    </source>
</evidence>